<organism evidence="2 3">
    <name type="scientific">Sphagnum jensenii</name>
    <dbReference type="NCBI Taxonomy" id="128206"/>
    <lineage>
        <taxon>Eukaryota</taxon>
        <taxon>Viridiplantae</taxon>
        <taxon>Streptophyta</taxon>
        <taxon>Embryophyta</taxon>
        <taxon>Bryophyta</taxon>
        <taxon>Sphagnophytina</taxon>
        <taxon>Sphagnopsida</taxon>
        <taxon>Sphagnales</taxon>
        <taxon>Sphagnaceae</taxon>
        <taxon>Sphagnum</taxon>
    </lineage>
</organism>
<feature type="region of interest" description="Disordered" evidence="1">
    <location>
        <begin position="1"/>
        <end position="39"/>
    </location>
</feature>
<sequence length="87" mass="9583">MPESVLSIQLTTGGSSPGYLISVENGSDEGSGKEGKRRRAPSNLVLKFLRRLPHSSVVCNRLASHLHIGGLDLRYESWKFAQNDGRF</sequence>
<dbReference type="EMBL" id="OZ020099">
    <property type="protein sequence ID" value="CAK9272249.1"/>
    <property type="molecule type" value="Genomic_DNA"/>
</dbReference>
<feature type="compositionally biased region" description="Polar residues" evidence="1">
    <location>
        <begin position="1"/>
        <end position="14"/>
    </location>
</feature>
<reference evidence="2" key="1">
    <citation type="submission" date="2024-02" db="EMBL/GenBank/DDBJ databases">
        <authorList>
            <consortium name="ELIXIR-Norway"/>
            <consortium name="Elixir Norway"/>
        </authorList>
    </citation>
    <scope>NUCLEOTIDE SEQUENCE</scope>
</reference>
<evidence type="ECO:0000313" key="3">
    <source>
        <dbReference type="Proteomes" id="UP001497444"/>
    </source>
</evidence>
<gene>
    <name evidence="2" type="ORF">CSSPJE1EN1_LOCUS17727</name>
</gene>
<name>A0ABP0X0Z8_9BRYO</name>
<keyword evidence="3" id="KW-1185">Reference proteome</keyword>
<accession>A0ABP0X0Z8</accession>
<proteinExistence type="predicted"/>
<evidence type="ECO:0000313" key="2">
    <source>
        <dbReference type="EMBL" id="CAK9272249.1"/>
    </source>
</evidence>
<dbReference type="Proteomes" id="UP001497444">
    <property type="component" value="Chromosome 4"/>
</dbReference>
<protein>
    <submittedName>
        <fullName evidence="2">Uncharacterized protein</fullName>
    </submittedName>
</protein>
<evidence type="ECO:0000256" key="1">
    <source>
        <dbReference type="SAM" id="MobiDB-lite"/>
    </source>
</evidence>